<proteinExistence type="predicted"/>
<name>A0A9P5P404_9AGAR</name>
<comment type="caution">
    <text evidence="1">The sequence shown here is derived from an EMBL/GenBank/DDBJ whole genome shotgun (WGS) entry which is preliminary data.</text>
</comment>
<dbReference type="AlphaFoldDB" id="A0A9P5P404"/>
<dbReference type="Proteomes" id="UP000772434">
    <property type="component" value="Unassembled WGS sequence"/>
</dbReference>
<sequence>IMETCVQHLQKVPSPVRNLQCGLVELQRAYPIVGAILDYERRVIDAANNANSLIPEACTVDETRMGAFVQDDINAQLLFRAGYPVYFLRDQHKFSEQIIEKVVEM</sequence>
<dbReference type="EMBL" id="JADNRY010000745">
    <property type="protein sequence ID" value="KAF9028096.1"/>
    <property type="molecule type" value="Genomic_DNA"/>
</dbReference>
<gene>
    <name evidence="1" type="ORF">BDP27DRAFT_1199185</name>
</gene>
<organism evidence="1 2">
    <name type="scientific">Rhodocollybia butyracea</name>
    <dbReference type="NCBI Taxonomy" id="206335"/>
    <lineage>
        <taxon>Eukaryota</taxon>
        <taxon>Fungi</taxon>
        <taxon>Dikarya</taxon>
        <taxon>Basidiomycota</taxon>
        <taxon>Agaricomycotina</taxon>
        <taxon>Agaricomycetes</taxon>
        <taxon>Agaricomycetidae</taxon>
        <taxon>Agaricales</taxon>
        <taxon>Marasmiineae</taxon>
        <taxon>Omphalotaceae</taxon>
        <taxon>Rhodocollybia</taxon>
    </lineage>
</organism>
<evidence type="ECO:0000313" key="1">
    <source>
        <dbReference type="EMBL" id="KAF9028096.1"/>
    </source>
</evidence>
<keyword evidence="2" id="KW-1185">Reference proteome</keyword>
<evidence type="ECO:0000313" key="2">
    <source>
        <dbReference type="Proteomes" id="UP000772434"/>
    </source>
</evidence>
<protein>
    <submittedName>
        <fullName evidence="1">Uncharacterized protein</fullName>
    </submittedName>
</protein>
<feature type="non-terminal residue" evidence="1">
    <location>
        <position position="1"/>
    </location>
</feature>
<dbReference type="OrthoDB" id="2634326at2759"/>
<feature type="non-terminal residue" evidence="1">
    <location>
        <position position="105"/>
    </location>
</feature>
<accession>A0A9P5P404</accession>
<reference evidence="1" key="1">
    <citation type="submission" date="2020-11" db="EMBL/GenBank/DDBJ databases">
        <authorList>
            <consortium name="DOE Joint Genome Institute"/>
            <person name="Ahrendt S."/>
            <person name="Riley R."/>
            <person name="Andreopoulos W."/>
            <person name="Labutti K."/>
            <person name="Pangilinan J."/>
            <person name="Ruiz-Duenas F.J."/>
            <person name="Barrasa J.M."/>
            <person name="Sanchez-Garcia M."/>
            <person name="Camarero S."/>
            <person name="Miyauchi S."/>
            <person name="Serrano A."/>
            <person name="Linde D."/>
            <person name="Babiker R."/>
            <person name="Drula E."/>
            <person name="Ayuso-Fernandez I."/>
            <person name="Pacheco R."/>
            <person name="Padilla G."/>
            <person name="Ferreira P."/>
            <person name="Barriuso J."/>
            <person name="Kellner H."/>
            <person name="Castanera R."/>
            <person name="Alfaro M."/>
            <person name="Ramirez L."/>
            <person name="Pisabarro A.G."/>
            <person name="Kuo A."/>
            <person name="Tritt A."/>
            <person name="Lipzen A."/>
            <person name="He G."/>
            <person name="Yan M."/>
            <person name="Ng V."/>
            <person name="Cullen D."/>
            <person name="Martin F."/>
            <person name="Rosso M.-N."/>
            <person name="Henrissat B."/>
            <person name="Hibbett D."/>
            <person name="Martinez A.T."/>
            <person name="Grigoriev I.V."/>
        </authorList>
    </citation>
    <scope>NUCLEOTIDE SEQUENCE</scope>
    <source>
        <strain evidence="1">AH 40177</strain>
    </source>
</reference>